<organism evidence="2 3">
    <name type="scientific">Synergistes jonesii</name>
    <dbReference type="NCBI Taxonomy" id="2754"/>
    <lineage>
        <taxon>Bacteria</taxon>
        <taxon>Thermotogati</taxon>
        <taxon>Synergistota</taxon>
        <taxon>Synergistia</taxon>
        <taxon>Synergistales</taxon>
        <taxon>Synergistaceae</taxon>
        <taxon>Synergistes</taxon>
    </lineage>
</organism>
<keyword evidence="3" id="KW-1185">Reference proteome</keyword>
<dbReference type="STRING" id="2754.EH55_07345"/>
<dbReference type="RefSeq" id="WP_037977121.1">
    <property type="nucleotide sequence ID" value="NZ_JMKI01000037.1"/>
</dbReference>
<dbReference type="EMBL" id="JMKI01000037">
    <property type="protein sequence ID" value="KEJ91780.1"/>
    <property type="molecule type" value="Genomic_DNA"/>
</dbReference>
<evidence type="ECO:0000256" key="1">
    <source>
        <dbReference type="SAM" id="Coils"/>
    </source>
</evidence>
<sequence length="187" mass="20545">MRAHGKRRGFALVTAALFSGVMIFASTLALREARSLFDEKLEEARRLRAENAAAQAAALVGSWLRGELGANAGELFSPSAPPKQEPLITLPQNFFSELEKIYPDYDFSCVTADLYYAPSFSASAAALGLPFVPPRRREDGSVVRYFLQKTSASGKEEERSLFSITRIFGCSMNAEGEIVCVTENETY</sequence>
<protein>
    <submittedName>
        <fullName evidence="2">Uncharacterized protein</fullName>
    </submittedName>
</protein>
<name>A0A073IQB1_9BACT</name>
<evidence type="ECO:0000313" key="3">
    <source>
        <dbReference type="Proteomes" id="UP000027665"/>
    </source>
</evidence>
<feature type="coiled-coil region" evidence="1">
    <location>
        <begin position="30"/>
        <end position="57"/>
    </location>
</feature>
<proteinExistence type="predicted"/>
<comment type="caution">
    <text evidence="2">The sequence shown here is derived from an EMBL/GenBank/DDBJ whole genome shotgun (WGS) entry which is preliminary data.</text>
</comment>
<dbReference type="GeneID" id="90984057"/>
<keyword evidence="1" id="KW-0175">Coiled coil</keyword>
<accession>A0A073IQB1</accession>
<dbReference type="Proteomes" id="UP000027665">
    <property type="component" value="Unassembled WGS sequence"/>
</dbReference>
<dbReference type="AlphaFoldDB" id="A0A073IQB1"/>
<gene>
    <name evidence="2" type="ORF">EH55_07345</name>
</gene>
<evidence type="ECO:0000313" key="2">
    <source>
        <dbReference type="EMBL" id="KEJ91780.1"/>
    </source>
</evidence>
<reference evidence="2 3" key="1">
    <citation type="submission" date="2014-04" db="EMBL/GenBank/DDBJ databases">
        <title>Draft Genome Sequence of Synergistes jonesii.</title>
        <authorList>
            <person name="Coil D.A."/>
            <person name="Eisen J.A."/>
            <person name="Holland-Moritz H.E."/>
        </authorList>
    </citation>
    <scope>NUCLEOTIDE SEQUENCE [LARGE SCALE GENOMIC DNA]</scope>
    <source>
        <strain evidence="2 3">78-1</strain>
    </source>
</reference>